<keyword evidence="2" id="KW-0732">Signal</keyword>
<dbReference type="Pfam" id="PF04916">
    <property type="entry name" value="Phospholip_B"/>
    <property type="match status" value="1"/>
</dbReference>
<evidence type="ECO:0000256" key="2">
    <source>
        <dbReference type="ARBA" id="ARBA00022729"/>
    </source>
</evidence>
<comment type="function">
    <text evidence="7">Putative phospholipase.</text>
</comment>
<evidence type="ECO:0000256" key="4">
    <source>
        <dbReference type="ARBA" id="ARBA00022963"/>
    </source>
</evidence>
<protein>
    <recommendedName>
        <fullName evidence="7">Phospholipase B-like</fullName>
        <ecNumber evidence="7">3.1.1.-</ecNumber>
    </recommendedName>
</protein>
<reference evidence="8" key="1">
    <citation type="submission" date="2022-08" db="UniProtKB">
        <authorList>
            <consortium name="EnsemblMetazoa"/>
        </authorList>
    </citation>
    <scope>IDENTIFICATION</scope>
    <source>
        <strain evidence="8">05x7-T-G4-1.051#20</strain>
    </source>
</reference>
<dbReference type="Gene3D" id="3.60.60.30">
    <property type="match status" value="2"/>
</dbReference>
<keyword evidence="6" id="KW-0325">Glycoprotein</keyword>
<dbReference type="PANTHER" id="PTHR12370">
    <property type="entry name" value="PHOSPHOLIPASE B-RELATED"/>
    <property type="match status" value="1"/>
</dbReference>
<comment type="similarity">
    <text evidence="1 7">Belongs to the phospholipase B-like family.</text>
</comment>
<evidence type="ECO:0000256" key="6">
    <source>
        <dbReference type="ARBA" id="ARBA00023180"/>
    </source>
</evidence>
<evidence type="ECO:0000256" key="7">
    <source>
        <dbReference type="RuleBase" id="RU364138"/>
    </source>
</evidence>
<evidence type="ECO:0000256" key="5">
    <source>
        <dbReference type="ARBA" id="ARBA00023098"/>
    </source>
</evidence>
<dbReference type="EC" id="3.1.1.-" evidence="7"/>
<dbReference type="PANTHER" id="PTHR12370:SF3">
    <property type="entry name" value="PHOSPHOLIPASE B-LIKE 2-RELATED"/>
    <property type="match status" value="1"/>
</dbReference>
<sequence length="416" mass="47245">ELIDLTWQNTVKGYCEKPYNKYCTDLRDFLQKNMDWVNAQKDREGDYWGMVRAFMVQVEGLEAGYKSQQAGEIHGASGKLDPFGMYFLQVSGDVEDLEEALGKKDAKRVRGSGSCSALIKLLPGNKDLYVSHDTWNTYQSMIRVLKKYNFPYQMKKGGTIPGHTMTFSSYPGTLMSGDGTSWAQLFIPYNSGTYNNQWMVVDYKQFVPGSANMTKLLHIVEQIPGMMAADDKTDLILKQSYWPSYNIPYFPIIFNKSGGNENVRKYGDWFSYNGSPRARIFKRDNTKVTDLKSMMSLMRYNDFTHDPLSRCNCTPPYSGENSISARCDLNPANGTYPFGALGHRSHGGTDMKLTNSAMFRAMQFVAISGPTYDQFAPFQWSTSDFKDNTPHMGHPDTFKFDPVVFDGTTDFKPFQK</sequence>
<name>A0A8W8JSU3_MAGGI</name>
<dbReference type="GO" id="GO:0009395">
    <property type="term" value="P:phospholipid catabolic process"/>
    <property type="evidence" value="ECO:0007669"/>
    <property type="project" value="TreeGrafter"/>
</dbReference>
<evidence type="ECO:0000313" key="9">
    <source>
        <dbReference type="Proteomes" id="UP000005408"/>
    </source>
</evidence>
<proteinExistence type="inferred from homology"/>
<keyword evidence="3 7" id="KW-0378">Hydrolase</keyword>
<organism evidence="8 9">
    <name type="scientific">Magallana gigas</name>
    <name type="common">Pacific oyster</name>
    <name type="synonym">Crassostrea gigas</name>
    <dbReference type="NCBI Taxonomy" id="29159"/>
    <lineage>
        <taxon>Eukaryota</taxon>
        <taxon>Metazoa</taxon>
        <taxon>Spiralia</taxon>
        <taxon>Lophotrochozoa</taxon>
        <taxon>Mollusca</taxon>
        <taxon>Bivalvia</taxon>
        <taxon>Autobranchia</taxon>
        <taxon>Pteriomorphia</taxon>
        <taxon>Ostreida</taxon>
        <taxon>Ostreoidea</taxon>
        <taxon>Ostreidae</taxon>
        <taxon>Magallana</taxon>
    </lineage>
</organism>
<keyword evidence="4 7" id="KW-0442">Lipid degradation</keyword>
<keyword evidence="9" id="KW-1185">Reference proteome</keyword>
<evidence type="ECO:0000256" key="1">
    <source>
        <dbReference type="ARBA" id="ARBA00007835"/>
    </source>
</evidence>
<accession>A0A8W8JSU3</accession>
<dbReference type="EnsemblMetazoa" id="G20712.14">
    <property type="protein sequence ID" value="G20712.14:cds"/>
    <property type="gene ID" value="G20712"/>
</dbReference>
<keyword evidence="5 7" id="KW-0443">Lipid metabolism</keyword>
<dbReference type="InterPro" id="IPR007000">
    <property type="entry name" value="PLipase_B-like"/>
</dbReference>
<dbReference type="Proteomes" id="UP000005408">
    <property type="component" value="Unassembled WGS sequence"/>
</dbReference>
<dbReference type="AlphaFoldDB" id="A0A8W8JSU3"/>
<evidence type="ECO:0000313" key="8">
    <source>
        <dbReference type="EnsemblMetazoa" id="G20712.14:cds"/>
    </source>
</evidence>
<evidence type="ECO:0000256" key="3">
    <source>
        <dbReference type="ARBA" id="ARBA00022801"/>
    </source>
</evidence>
<dbReference type="GO" id="GO:0005576">
    <property type="term" value="C:extracellular region"/>
    <property type="evidence" value="ECO:0007669"/>
    <property type="project" value="TreeGrafter"/>
</dbReference>
<dbReference type="GO" id="GO:0004620">
    <property type="term" value="F:phospholipase activity"/>
    <property type="evidence" value="ECO:0007669"/>
    <property type="project" value="InterPro"/>
</dbReference>